<dbReference type="Proteomes" id="UP001152795">
    <property type="component" value="Unassembled WGS sequence"/>
</dbReference>
<name>A0A7D9LNF3_PARCT</name>
<evidence type="ECO:0000313" key="1">
    <source>
        <dbReference type="EMBL" id="CAB4035898.1"/>
    </source>
</evidence>
<keyword evidence="2" id="KW-1185">Reference proteome</keyword>
<dbReference type="AlphaFoldDB" id="A0A7D9LNF3"/>
<sequence>MGNHSSIINTLTKIPALWIAQSKETFLPQFVYNLCKEYMSSENDRKRYEPVKLIGKQQNKEVWVFNKDVHINADGLLVPVEDRTFLISKDDKLPELTNVVGDFDNGEALRELLLAERELFQNNFAQVIMGHAASGMAANYDLLIREFEGCPTPVLKGEPVSGKTTALKCILSVFGITKFSSECSSKYVEKMQSRTTIPFGWDDSSNIKTLKNVTVNSYNACGSSNLMASFKPHTVPIITTNENCNDIKIKSRWLPILFASISPKLDGQALLKAEKSVRRKRESAHKSISILTSYLHGVISQYENDEDFINARANVQEEITQNNYKVDQRALESFTMLLFCSKKILQKLEMPDLYNIVWEKLATLILPAYCNDVGQGSGEDTNPAKLSKDNLIKDFLKLHLPSAILNKDTKDALKFFDQEIRPKTCTCGIVVAFNIKQAIDCVENIFGQQTVAGITEAAIRHYVKQNGIGCNGRQVKFKALPTGQQLRALHIKRAWFDPVTITKLDSNNSGQSATQTTGVDVHLINQPETMTINDDLDQSAATQITNAGDVQLTNQPETMTINDDLDQSAATQITSAGDVQLTNQPETMTINIDYLDQSAATQITNVGDVQLTNQPETMTINDYLDQSAATQITSAGDVQLTNQPETMTIN</sequence>
<feature type="non-terminal residue" evidence="1">
    <location>
        <position position="1"/>
    </location>
</feature>
<gene>
    <name evidence="1" type="ORF">PACLA_8A027447</name>
</gene>
<dbReference type="OrthoDB" id="5988509at2759"/>
<reference evidence="1" key="1">
    <citation type="submission" date="2020-04" db="EMBL/GenBank/DDBJ databases">
        <authorList>
            <person name="Alioto T."/>
            <person name="Alioto T."/>
            <person name="Gomez Garrido J."/>
        </authorList>
    </citation>
    <scope>NUCLEOTIDE SEQUENCE</scope>
    <source>
        <strain evidence="1">A484AB</strain>
    </source>
</reference>
<proteinExistence type="predicted"/>
<accession>A0A7D9LNF3</accession>
<evidence type="ECO:0000313" key="2">
    <source>
        <dbReference type="Proteomes" id="UP001152795"/>
    </source>
</evidence>
<protein>
    <submittedName>
        <fullName evidence="1">Uncharacterized protein</fullName>
    </submittedName>
</protein>
<organism evidence="1 2">
    <name type="scientific">Paramuricea clavata</name>
    <name type="common">Red gorgonian</name>
    <name type="synonym">Violescent sea-whip</name>
    <dbReference type="NCBI Taxonomy" id="317549"/>
    <lineage>
        <taxon>Eukaryota</taxon>
        <taxon>Metazoa</taxon>
        <taxon>Cnidaria</taxon>
        <taxon>Anthozoa</taxon>
        <taxon>Octocorallia</taxon>
        <taxon>Malacalcyonacea</taxon>
        <taxon>Plexauridae</taxon>
        <taxon>Paramuricea</taxon>
    </lineage>
</organism>
<comment type="caution">
    <text evidence="1">The sequence shown here is derived from an EMBL/GenBank/DDBJ whole genome shotgun (WGS) entry which is preliminary data.</text>
</comment>
<dbReference type="EMBL" id="CACRXK020021478">
    <property type="protein sequence ID" value="CAB4035898.1"/>
    <property type="molecule type" value="Genomic_DNA"/>
</dbReference>